<evidence type="ECO:0000313" key="10">
    <source>
        <dbReference type="Proteomes" id="UP000033101"/>
    </source>
</evidence>
<dbReference type="PROSITE" id="PS50928">
    <property type="entry name" value="ABC_TM1"/>
    <property type="match status" value="1"/>
</dbReference>
<organism evidence="9 10">
    <name type="scientific">Methanosarcina horonobensis HB-1 = JCM 15518</name>
    <dbReference type="NCBI Taxonomy" id="1434110"/>
    <lineage>
        <taxon>Archaea</taxon>
        <taxon>Methanobacteriati</taxon>
        <taxon>Methanobacteriota</taxon>
        <taxon>Stenosarchaea group</taxon>
        <taxon>Methanomicrobia</taxon>
        <taxon>Methanosarcinales</taxon>
        <taxon>Methanosarcinaceae</taxon>
        <taxon>Methanosarcina</taxon>
    </lineage>
</organism>
<dbReference type="PANTHER" id="PTHR43163:SF6">
    <property type="entry name" value="DIPEPTIDE TRANSPORT SYSTEM PERMEASE PROTEIN DPPB-RELATED"/>
    <property type="match status" value="1"/>
</dbReference>
<dbReference type="GeneID" id="24829839"/>
<keyword evidence="5 7" id="KW-1133">Transmembrane helix</keyword>
<dbReference type="STRING" id="1434110.MSHOH_0692"/>
<keyword evidence="2 7" id="KW-0813">Transport</keyword>
<dbReference type="AlphaFoldDB" id="A0A0E3WV53"/>
<evidence type="ECO:0000256" key="5">
    <source>
        <dbReference type="ARBA" id="ARBA00022989"/>
    </source>
</evidence>
<feature type="transmembrane region" description="Helical" evidence="7">
    <location>
        <begin position="107"/>
        <end position="130"/>
    </location>
</feature>
<feature type="transmembrane region" description="Helical" evidence="7">
    <location>
        <begin position="281"/>
        <end position="307"/>
    </location>
</feature>
<accession>A0A0E3WV53</accession>
<evidence type="ECO:0000259" key="8">
    <source>
        <dbReference type="PROSITE" id="PS50928"/>
    </source>
</evidence>
<comment type="subcellular location">
    <subcellularLocation>
        <location evidence="1 7">Cell membrane</location>
        <topology evidence="1 7">Multi-pass membrane protein</topology>
    </subcellularLocation>
</comment>
<sequence length="319" mass="34923">MAGDIPILLARRIPWALITIFLASILSFSIMYFAPGNPAEIILTQETGNEPTREAVLLFMNNHGLEQPFLKQYAAWMTNLFSGSLGISLRTGDPVLEEFTARFPATFILTMTAMALALVAGISIGVLSAMRPHSPVDKFGNFIASMGTSIPSFWLALLLILVFSIHLDILPSFGYGGIQHLILPTLALGFLQISRILRITRESMLDVLSEDYVFEAYAKGLSEREVVVRHAFRNASVPVVTQAGLDIGTLLGGTAIIEQIFGWPGIGNFLLASVMSRDYPVIAGFVLLIALIFVIVNILVDILYVYIDPRMKPGGNIHE</sequence>
<comment type="similarity">
    <text evidence="7">Belongs to the binding-protein-dependent transport system permease family.</text>
</comment>
<evidence type="ECO:0000256" key="4">
    <source>
        <dbReference type="ARBA" id="ARBA00022692"/>
    </source>
</evidence>
<evidence type="ECO:0000256" key="3">
    <source>
        <dbReference type="ARBA" id="ARBA00022475"/>
    </source>
</evidence>
<feature type="transmembrane region" description="Helical" evidence="7">
    <location>
        <begin position="12"/>
        <end position="34"/>
    </location>
</feature>
<dbReference type="Gene3D" id="1.10.3720.10">
    <property type="entry name" value="MetI-like"/>
    <property type="match status" value="1"/>
</dbReference>
<dbReference type="Proteomes" id="UP000033101">
    <property type="component" value="Chromosome"/>
</dbReference>
<evidence type="ECO:0000256" key="1">
    <source>
        <dbReference type="ARBA" id="ARBA00004651"/>
    </source>
</evidence>
<evidence type="ECO:0000313" key="9">
    <source>
        <dbReference type="EMBL" id="AKB77175.1"/>
    </source>
</evidence>
<feature type="transmembrane region" description="Helical" evidence="7">
    <location>
        <begin position="142"/>
        <end position="167"/>
    </location>
</feature>
<keyword evidence="10" id="KW-1185">Reference proteome</keyword>
<dbReference type="InterPro" id="IPR035906">
    <property type="entry name" value="MetI-like_sf"/>
</dbReference>
<dbReference type="Pfam" id="PF00528">
    <property type="entry name" value="BPD_transp_1"/>
    <property type="match status" value="1"/>
</dbReference>
<protein>
    <submittedName>
        <fullName evidence="9">Oligopeptide transport system permease protein OppB</fullName>
    </submittedName>
</protein>
<dbReference type="SUPFAM" id="SSF161098">
    <property type="entry name" value="MetI-like"/>
    <property type="match status" value="1"/>
</dbReference>
<dbReference type="HOGENOM" id="CLU_036879_0_2_2"/>
<reference evidence="9 10" key="1">
    <citation type="submission" date="2014-07" db="EMBL/GenBank/DDBJ databases">
        <title>Methanogenic archaea and the global carbon cycle.</title>
        <authorList>
            <person name="Henriksen J.R."/>
            <person name="Luke J."/>
            <person name="Reinhart S."/>
            <person name="Benedict M.N."/>
            <person name="Youngblut N.D."/>
            <person name="Metcalf M.E."/>
            <person name="Whitaker R.J."/>
            <person name="Metcalf W.W."/>
        </authorList>
    </citation>
    <scope>NUCLEOTIDE SEQUENCE [LARGE SCALE GENOMIC DNA]</scope>
    <source>
        <strain evidence="9 10">HB-1</strain>
    </source>
</reference>
<evidence type="ECO:0000256" key="6">
    <source>
        <dbReference type="ARBA" id="ARBA00023136"/>
    </source>
</evidence>
<evidence type="ECO:0000256" key="2">
    <source>
        <dbReference type="ARBA" id="ARBA00022448"/>
    </source>
</evidence>
<proteinExistence type="inferred from homology"/>
<keyword evidence="3" id="KW-1003">Cell membrane</keyword>
<name>A0A0E3WV53_9EURY</name>
<gene>
    <name evidence="9" type="ORF">MSHOH_0692</name>
</gene>
<feature type="domain" description="ABC transmembrane type-1" evidence="8">
    <location>
        <begin position="103"/>
        <end position="304"/>
    </location>
</feature>
<evidence type="ECO:0000256" key="7">
    <source>
        <dbReference type="RuleBase" id="RU363032"/>
    </source>
</evidence>
<dbReference type="InterPro" id="IPR045621">
    <property type="entry name" value="BPD_transp_1_N"/>
</dbReference>
<dbReference type="CDD" id="cd06261">
    <property type="entry name" value="TM_PBP2"/>
    <property type="match status" value="1"/>
</dbReference>
<dbReference type="Pfam" id="PF19300">
    <property type="entry name" value="BPD_transp_1_N"/>
    <property type="match status" value="1"/>
</dbReference>
<dbReference type="OrthoDB" id="44105at2157"/>
<keyword evidence="6 7" id="KW-0472">Membrane</keyword>
<dbReference type="InterPro" id="IPR000515">
    <property type="entry name" value="MetI-like"/>
</dbReference>
<dbReference type="PANTHER" id="PTHR43163">
    <property type="entry name" value="DIPEPTIDE TRANSPORT SYSTEM PERMEASE PROTEIN DPPB-RELATED"/>
    <property type="match status" value="1"/>
</dbReference>
<dbReference type="PATRIC" id="fig|1434110.4.peg.846"/>
<dbReference type="RefSeq" id="WP_048137454.1">
    <property type="nucleotide sequence ID" value="NZ_CP009516.1"/>
</dbReference>
<dbReference type="KEGG" id="mhor:MSHOH_0692"/>
<keyword evidence="4 7" id="KW-0812">Transmembrane</keyword>
<feature type="transmembrane region" description="Helical" evidence="7">
    <location>
        <begin position="173"/>
        <end position="191"/>
    </location>
</feature>
<dbReference type="GO" id="GO:0005886">
    <property type="term" value="C:plasma membrane"/>
    <property type="evidence" value="ECO:0007669"/>
    <property type="project" value="UniProtKB-SubCell"/>
</dbReference>
<dbReference type="GO" id="GO:0055085">
    <property type="term" value="P:transmembrane transport"/>
    <property type="evidence" value="ECO:0007669"/>
    <property type="project" value="InterPro"/>
</dbReference>
<dbReference type="EMBL" id="CP009516">
    <property type="protein sequence ID" value="AKB77175.1"/>
    <property type="molecule type" value="Genomic_DNA"/>
</dbReference>